<keyword evidence="1" id="KW-0805">Transcription regulation</keyword>
<dbReference type="Proteomes" id="UP001501207">
    <property type="component" value="Unassembled WGS sequence"/>
</dbReference>
<name>A0ABP8FFM2_9BACT</name>
<dbReference type="Gene3D" id="1.10.10.10">
    <property type="entry name" value="Winged helix-like DNA-binding domain superfamily/Winged helix DNA-binding domain"/>
    <property type="match status" value="1"/>
</dbReference>
<accession>A0ABP8FFM2</accession>
<dbReference type="SMART" id="SM00345">
    <property type="entry name" value="HTH_GNTR"/>
    <property type="match status" value="1"/>
</dbReference>
<dbReference type="EMBL" id="BAABFN010000001">
    <property type="protein sequence ID" value="GAA4302700.1"/>
    <property type="molecule type" value="Genomic_DNA"/>
</dbReference>
<dbReference type="SUPFAM" id="SSF53822">
    <property type="entry name" value="Periplasmic binding protein-like I"/>
    <property type="match status" value="1"/>
</dbReference>
<proteinExistence type="predicted"/>
<dbReference type="InterPro" id="IPR036388">
    <property type="entry name" value="WH-like_DNA-bd_sf"/>
</dbReference>
<dbReference type="InterPro" id="IPR036390">
    <property type="entry name" value="WH_DNA-bd_sf"/>
</dbReference>
<organism evidence="5 6">
    <name type="scientific">Compostibacter hankyongensis</name>
    <dbReference type="NCBI Taxonomy" id="1007089"/>
    <lineage>
        <taxon>Bacteria</taxon>
        <taxon>Pseudomonadati</taxon>
        <taxon>Bacteroidota</taxon>
        <taxon>Chitinophagia</taxon>
        <taxon>Chitinophagales</taxon>
        <taxon>Chitinophagaceae</taxon>
        <taxon>Compostibacter</taxon>
    </lineage>
</organism>
<gene>
    <name evidence="5" type="ORF">GCM10023143_05350</name>
</gene>
<feature type="domain" description="HTH gntR-type" evidence="4">
    <location>
        <begin position="13"/>
        <end position="81"/>
    </location>
</feature>
<keyword evidence="2" id="KW-0238">DNA-binding</keyword>
<evidence type="ECO:0000313" key="5">
    <source>
        <dbReference type="EMBL" id="GAA4302700.1"/>
    </source>
</evidence>
<keyword evidence="3" id="KW-0804">Transcription</keyword>
<dbReference type="InterPro" id="IPR028082">
    <property type="entry name" value="Peripla_BP_I"/>
</dbReference>
<keyword evidence="6" id="KW-1185">Reference proteome</keyword>
<dbReference type="PANTHER" id="PTHR38445">
    <property type="entry name" value="HTH-TYPE TRANSCRIPTIONAL REPRESSOR YTRA"/>
    <property type="match status" value="1"/>
</dbReference>
<dbReference type="InterPro" id="IPR046335">
    <property type="entry name" value="LacI/GalR-like_sensor"/>
</dbReference>
<evidence type="ECO:0000256" key="3">
    <source>
        <dbReference type="ARBA" id="ARBA00023163"/>
    </source>
</evidence>
<sequence>MHTSFAIKFIPDTPKYLCVVDSIIEAIRDGELQRGQQLPSINELSERHLLARDTVEKAYKELRRRGIITSVKGKGYFINRVDVYAPLRVLLVFNKISNYKRQIYNAFVHTLGGMAKVDLHIHHSNVQVFQQLLDNNIGAYDYYVVMPHFYERQEEVIALLRRIPAPQLLLLDKKLPELWDKEVASVYQDFEKDIYAALNEAIGQLRKYERLVYVNPNLVPYPSEIRKGFEYFCRMNDFAYSVLEGMDADTAVKAGDVYVVIEETDLVNLIKLSHIRKWEVGRDIGIISYNETPLKEILLEGITVISTDHEHMGKTAARLILEKRQEQIKNPFILIRRNSL</sequence>
<dbReference type="SUPFAM" id="SSF46785">
    <property type="entry name" value="Winged helix' DNA-binding domain"/>
    <property type="match status" value="1"/>
</dbReference>
<comment type="caution">
    <text evidence="5">The sequence shown here is derived from an EMBL/GenBank/DDBJ whole genome shotgun (WGS) entry which is preliminary data.</text>
</comment>
<dbReference type="InterPro" id="IPR000524">
    <property type="entry name" value="Tscrpt_reg_HTH_GntR"/>
</dbReference>
<dbReference type="RefSeq" id="WP_344974927.1">
    <property type="nucleotide sequence ID" value="NZ_BAABFN010000001.1"/>
</dbReference>
<dbReference type="CDD" id="cd07377">
    <property type="entry name" value="WHTH_GntR"/>
    <property type="match status" value="1"/>
</dbReference>
<dbReference type="Pfam" id="PF00392">
    <property type="entry name" value="GntR"/>
    <property type="match status" value="1"/>
</dbReference>
<protein>
    <submittedName>
        <fullName evidence="5">GntR family transcriptional regulator</fullName>
    </submittedName>
</protein>
<evidence type="ECO:0000259" key="4">
    <source>
        <dbReference type="PROSITE" id="PS50949"/>
    </source>
</evidence>
<evidence type="ECO:0000313" key="6">
    <source>
        <dbReference type="Proteomes" id="UP001501207"/>
    </source>
</evidence>
<dbReference type="PANTHER" id="PTHR38445:SF10">
    <property type="entry name" value="GNTR-FAMILY TRANSCRIPTIONAL REGULATOR"/>
    <property type="match status" value="1"/>
</dbReference>
<dbReference type="Gene3D" id="3.40.50.2300">
    <property type="match status" value="2"/>
</dbReference>
<dbReference type="PROSITE" id="PS50949">
    <property type="entry name" value="HTH_GNTR"/>
    <property type="match status" value="1"/>
</dbReference>
<dbReference type="Pfam" id="PF13377">
    <property type="entry name" value="Peripla_BP_3"/>
    <property type="match status" value="1"/>
</dbReference>
<evidence type="ECO:0000256" key="2">
    <source>
        <dbReference type="ARBA" id="ARBA00023125"/>
    </source>
</evidence>
<reference evidence="6" key="1">
    <citation type="journal article" date="2019" name="Int. J. Syst. Evol. Microbiol.">
        <title>The Global Catalogue of Microorganisms (GCM) 10K type strain sequencing project: providing services to taxonomists for standard genome sequencing and annotation.</title>
        <authorList>
            <consortium name="The Broad Institute Genomics Platform"/>
            <consortium name="The Broad Institute Genome Sequencing Center for Infectious Disease"/>
            <person name="Wu L."/>
            <person name="Ma J."/>
        </authorList>
    </citation>
    <scope>NUCLEOTIDE SEQUENCE [LARGE SCALE GENOMIC DNA]</scope>
    <source>
        <strain evidence="6">JCM 17664</strain>
    </source>
</reference>
<evidence type="ECO:0000256" key="1">
    <source>
        <dbReference type="ARBA" id="ARBA00023015"/>
    </source>
</evidence>